<reference evidence="1" key="1">
    <citation type="submission" date="2021-02" db="EMBL/GenBank/DDBJ databases">
        <title>First Annotated Genome of the Yellow-green Alga Tribonema minus.</title>
        <authorList>
            <person name="Mahan K.M."/>
        </authorList>
    </citation>
    <scope>NUCLEOTIDE SEQUENCE</scope>
    <source>
        <strain evidence="1">UTEX B ZZ1240</strain>
    </source>
</reference>
<name>A0A835YRA7_9STRA</name>
<dbReference type="PANTHER" id="PTHR31126:SF1">
    <property type="entry name" value="TYROSINE SPECIFIC PROTEIN PHOSPHATASES DOMAIN-CONTAINING PROTEIN"/>
    <property type="match status" value="1"/>
</dbReference>
<dbReference type="GO" id="GO:0004721">
    <property type="term" value="F:phosphoprotein phosphatase activity"/>
    <property type="evidence" value="ECO:0007669"/>
    <property type="project" value="InterPro"/>
</dbReference>
<protein>
    <submittedName>
        <fullName evidence="1">Protein-tyrosine phosphatase-like protein</fullName>
    </submittedName>
</protein>
<dbReference type="PANTHER" id="PTHR31126">
    <property type="entry name" value="TYROSINE-PROTEIN PHOSPHATASE"/>
    <property type="match status" value="1"/>
</dbReference>
<dbReference type="InterPro" id="IPR029021">
    <property type="entry name" value="Prot-tyrosine_phosphatase-like"/>
</dbReference>
<dbReference type="Proteomes" id="UP000664859">
    <property type="component" value="Unassembled WGS sequence"/>
</dbReference>
<comment type="caution">
    <text evidence="1">The sequence shown here is derived from an EMBL/GenBank/DDBJ whole genome shotgun (WGS) entry which is preliminary data.</text>
</comment>
<dbReference type="InterPro" id="IPR026893">
    <property type="entry name" value="Tyr/Ser_Pase_IphP-type"/>
</dbReference>
<evidence type="ECO:0000313" key="1">
    <source>
        <dbReference type="EMBL" id="KAG5180122.1"/>
    </source>
</evidence>
<accession>A0A835YRA7</accession>
<organism evidence="1 2">
    <name type="scientific">Tribonema minus</name>
    <dbReference type="NCBI Taxonomy" id="303371"/>
    <lineage>
        <taxon>Eukaryota</taxon>
        <taxon>Sar</taxon>
        <taxon>Stramenopiles</taxon>
        <taxon>Ochrophyta</taxon>
        <taxon>PX clade</taxon>
        <taxon>Xanthophyceae</taxon>
        <taxon>Tribonematales</taxon>
        <taxon>Tribonemataceae</taxon>
        <taxon>Tribonema</taxon>
    </lineage>
</organism>
<gene>
    <name evidence="1" type="ORF">JKP88DRAFT_324726</name>
</gene>
<dbReference type="PROSITE" id="PS00383">
    <property type="entry name" value="TYR_PHOSPHATASE_1"/>
    <property type="match status" value="1"/>
</dbReference>
<dbReference type="EMBL" id="JAFCMP010000412">
    <property type="protein sequence ID" value="KAG5180122.1"/>
    <property type="molecule type" value="Genomic_DNA"/>
</dbReference>
<keyword evidence="2" id="KW-1185">Reference proteome</keyword>
<dbReference type="Pfam" id="PF13350">
    <property type="entry name" value="Y_phosphatase3"/>
    <property type="match status" value="1"/>
</dbReference>
<dbReference type="InterPro" id="IPR016130">
    <property type="entry name" value="Tyr_Pase_AS"/>
</dbReference>
<dbReference type="AlphaFoldDB" id="A0A835YRA7"/>
<evidence type="ECO:0000313" key="2">
    <source>
        <dbReference type="Proteomes" id="UP000664859"/>
    </source>
</evidence>
<dbReference type="OrthoDB" id="449382at2759"/>
<sequence length="320" mass="35428">MLALSFLQRPIAKVLWQRLQQAKAVLLVAALAHANVALALSTSSSLVQRTHAFDAIYNFRPVGAAQRIFRSAALEAATAEDLRKLTTELNVKSIIDLRGEDERRMLWQTDFGSLFDRQSSSVASEADRQIYHISLLETERYYRGIYATWPAYRQAYVAAIGAFSRRAETAIFVDCINAGGLPELYTMLLCTAQEDICRVLKIMADEGNHPVVFHCAKGKDRTGLIAMLLQSVLGDSAEQIVNGYAASDALLRLNPEETMREGGPPKRGQIDWSNFEGSPPEVMVGVLKHLDKRYGGVTGYLDAIGFDEAWRCQLRAACAP</sequence>
<proteinExistence type="predicted"/>
<dbReference type="SUPFAM" id="SSF52799">
    <property type="entry name" value="(Phosphotyrosine protein) phosphatases II"/>
    <property type="match status" value="1"/>
</dbReference>
<dbReference type="Gene3D" id="3.90.190.10">
    <property type="entry name" value="Protein tyrosine phosphatase superfamily"/>
    <property type="match status" value="1"/>
</dbReference>